<evidence type="ECO:0000256" key="3">
    <source>
        <dbReference type="ARBA" id="ARBA00022475"/>
    </source>
</evidence>
<keyword evidence="4 7" id="KW-0812">Transmembrane</keyword>
<evidence type="ECO:0000256" key="4">
    <source>
        <dbReference type="ARBA" id="ARBA00022692"/>
    </source>
</evidence>
<dbReference type="Proteomes" id="UP001327219">
    <property type="component" value="Chromosome"/>
</dbReference>
<keyword evidence="6 7" id="KW-0472">Membrane</keyword>
<reference evidence="8 9" key="1">
    <citation type="submission" date="2022-11" db="EMBL/GenBank/DDBJ databases">
        <title>Host association and intracellularity evolved multiple times independently in the Rickettsiales.</title>
        <authorList>
            <person name="Castelli M."/>
            <person name="Nardi T."/>
            <person name="Gammuto L."/>
            <person name="Bellinzona G."/>
            <person name="Sabaneyeva E."/>
            <person name="Potekhin A."/>
            <person name="Serra V."/>
            <person name="Petroni G."/>
            <person name="Sassera D."/>
        </authorList>
    </citation>
    <scope>NUCLEOTIDE SEQUENCE [LARGE SCALE GENOMIC DNA]</scope>
    <source>
        <strain evidence="8 9">NDG2</strain>
    </source>
</reference>
<organism evidence="8 9">
    <name type="scientific">Candidatus Bandiella euplotis</name>
    <dbReference type="NCBI Taxonomy" id="1664265"/>
    <lineage>
        <taxon>Bacteria</taxon>
        <taxon>Pseudomonadati</taxon>
        <taxon>Pseudomonadota</taxon>
        <taxon>Alphaproteobacteria</taxon>
        <taxon>Rickettsiales</taxon>
        <taxon>Candidatus Midichloriaceae</taxon>
        <taxon>Candidatus Bandiella</taxon>
    </lineage>
</organism>
<dbReference type="SUPFAM" id="SSF52540">
    <property type="entry name" value="P-loop containing nucleoside triphosphate hydrolases"/>
    <property type="match status" value="1"/>
</dbReference>
<evidence type="ECO:0000256" key="6">
    <source>
        <dbReference type="ARBA" id="ARBA00023136"/>
    </source>
</evidence>
<dbReference type="Pfam" id="PF02534">
    <property type="entry name" value="T4SS-DNA_transf"/>
    <property type="match status" value="1"/>
</dbReference>
<dbReference type="EMBL" id="CP110820">
    <property type="protein sequence ID" value="WPX96360.1"/>
    <property type="molecule type" value="Genomic_DNA"/>
</dbReference>
<evidence type="ECO:0000256" key="2">
    <source>
        <dbReference type="ARBA" id="ARBA00008806"/>
    </source>
</evidence>
<comment type="similarity">
    <text evidence="2">Belongs to the VirD4/TraG family.</text>
</comment>
<evidence type="ECO:0000256" key="1">
    <source>
        <dbReference type="ARBA" id="ARBA00004651"/>
    </source>
</evidence>
<evidence type="ECO:0000256" key="5">
    <source>
        <dbReference type="ARBA" id="ARBA00022989"/>
    </source>
</evidence>
<protein>
    <submittedName>
        <fullName evidence="8">Type IV secretion system protein VirD4 N-terminal domain</fullName>
    </submittedName>
</protein>
<evidence type="ECO:0000313" key="8">
    <source>
        <dbReference type="EMBL" id="WPX96360.1"/>
    </source>
</evidence>
<keyword evidence="9" id="KW-1185">Reference proteome</keyword>
<comment type="subcellular location">
    <subcellularLocation>
        <location evidence="1">Cell membrane</location>
        <topology evidence="1">Multi-pass membrane protein</topology>
    </subcellularLocation>
</comment>
<evidence type="ECO:0000313" key="9">
    <source>
        <dbReference type="Proteomes" id="UP001327219"/>
    </source>
</evidence>
<keyword evidence="3" id="KW-1003">Cell membrane</keyword>
<dbReference type="PANTHER" id="PTHR37937:SF1">
    <property type="entry name" value="CONJUGATIVE TRANSFER: DNA TRANSPORT"/>
    <property type="match status" value="1"/>
</dbReference>
<dbReference type="InterPro" id="IPR027417">
    <property type="entry name" value="P-loop_NTPase"/>
</dbReference>
<name>A0ABZ0UNE7_9RICK</name>
<gene>
    <name evidence="8" type="ORF">Bandiella_00470</name>
</gene>
<accession>A0ABZ0UNE7</accession>
<sequence>MDDFGNSFRNFVLAVFLGAVLLLLSLYISGIILTFLEYKQLTEDFALSIKPIETLIELVEFWIINYSTIDLQYDNYFVARVIGSILGPLVIIGWCTFHYKSAIYALRPYKKKEAVHGDARWATEEDIKKARLRVKKGMLLGRDSKGFLVADGYQHTLLFAPTGSGKGVGFVIPNLLYWEDSVVVHDIKLENYELTSGWRKKMG</sequence>
<proteinExistence type="inferred from homology"/>
<keyword evidence="5 7" id="KW-1133">Transmembrane helix</keyword>
<dbReference type="InterPro" id="IPR003688">
    <property type="entry name" value="TraG/VirD4"/>
</dbReference>
<feature type="transmembrane region" description="Helical" evidence="7">
    <location>
        <begin position="77"/>
        <end position="97"/>
    </location>
</feature>
<dbReference type="CDD" id="cd01127">
    <property type="entry name" value="TrwB_TraG_TraD_VirD4"/>
    <property type="match status" value="1"/>
</dbReference>
<evidence type="ECO:0000256" key="7">
    <source>
        <dbReference type="SAM" id="Phobius"/>
    </source>
</evidence>
<dbReference type="InterPro" id="IPR051539">
    <property type="entry name" value="T4SS-coupling_protein"/>
</dbReference>
<dbReference type="PANTHER" id="PTHR37937">
    <property type="entry name" value="CONJUGATIVE TRANSFER: DNA TRANSPORT"/>
    <property type="match status" value="1"/>
</dbReference>
<feature type="transmembrane region" description="Helical" evidence="7">
    <location>
        <begin position="12"/>
        <end position="36"/>
    </location>
</feature>